<feature type="domain" description="Bet v I/Major latex protein" evidence="2">
    <location>
        <begin position="2"/>
        <end position="159"/>
    </location>
</feature>
<comment type="similarity">
    <text evidence="1">Belongs to the MLP family.</text>
</comment>
<name>A0A540LUY1_MALBA</name>
<dbReference type="PANTHER" id="PTHR31338:SF20">
    <property type="entry name" value="BET V I_MAJOR LATEX PROTEIN DOMAIN-CONTAINING PROTEIN"/>
    <property type="match status" value="1"/>
</dbReference>
<dbReference type="CDD" id="cd07816">
    <property type="entry name" value="Bet_v1-like"/>
    <property type="match status" value="1"/>
</dbReference>
<evidence type="ECO:0000259" key="2">
    <source>
        <dbReference type="SMART" id="SM01037"/>
    </source>
</evidence>
<dbReference type="STRING" id="106549.A0A540LUY1"/>
<dbReference type="SUPFAM" id="SSF55961">
    <property type="entry name" value="Bet v1-like"/>
    <property type="match status" value="1"/>
</dbReference>
<dbReference type="InterPro" id="IPR000916">
    <property type="entry name" value="Bet_v_I/MLP"/>
</dbReference>
<dbReference type="AlphaFoldDB" id="A0A540LUY1"/>
<dbReference type="InterPro" id="IPR023393">
    <property type="entry name" value="START-like_dom_sf"/>
</dbReference>
<evidence type="ECO:0000313" key="3">
    <source>
        <dbReference type="EMBL" id="TQD90092.1"/>
    </source>
</evidence>
<dbReference type="EMBL" id="VIEB01000461">
    <property type="protein sequence ID" value="TQD90092.1"/>
    <property type="molecule type" value="Genomic_DNA"/>
</dbReference>
<dbReference type="Proteomes" id="UP000315295">
    <property type="component" value="Unassembled WGS sequence"/>
</dbReference>
<evidence type="ECO:0000256" key="1">
    <source>
        <dbReference type="ARBA" id="ARBA00038242"/>
    </source>
</evidence>
<dbReference type="InterPro" id="IPR052006">
    <property type="entry name" value="MLP-like"/>
</dbReference>
<accession>A0A540LUY1</accession>
<gene>
    <name evidence="3" type="ORF">C1H46_024330</name>
</gene>
<keyword evidence="4" id="KW-1185">Reference proteome</keyword>
<dbReference type="GO" id="GO:0006952">
    <property type="term" value="P:defense response"/>
    <property type="evidence" value="ECO:0007669"/>
    <property type="project" value="InterPro"/>
</dbReference>
<dbReference type="Pfam" id="PF00407">
    <property type="entry name" value="Bet_v_1"/>
    <property type="match status" value="1"/>
</dbReference>
<dbReference type="Gene3D" id="3.30.530.20">
    <property type="match status" value="1"/>
</dbReference>
<organism evidence="3 4">
    <name type="scientific">Malus baccata</name>
    <name type="common">Siberian crab apple</name>
    <name type="synonym">Pyrus baccata</name>
    <dbReference type="NCBI Taxonomy" id="106549"/>
    <lineage>
        <taxon>Eukaryota</taxon>
        <taxon>Viridiplantae</taxon>
        <taxon>Streptophyta</taxon>
        <taxon>Embryophyta</taxon>
        <taxon>Tracheophyta</taxon>
        <taxon>Spermatophyta</taxon>
        <taxon>Magnoliopsida</taxon>
        <taxon>eudicotyledons</taxon>
        <taxon>Gunneridae</taxon>
        <taxon>Pentapetalae</taxon>
        <taxon>rosids</taxon>
        <taxon>fabids</taxon>
        <taxon>Rosales</taxon>
        <taxon>Rosaceae</taxon>
        <taxon>Amygdaloideae</taxon>
        <taxon>Maleae</taxon>
        <taxon>Malus</taxon>
    </lineage>
</organism>
<comment type="caution">
    <text evidence="3">The sequence shown here is derived from an EMBL/GenBank/DDBJ whole genome shotgun (WGS) entry which is preliminary data.</text>
</comment>
<evidence type="ECO:0000313" key="4">
    <source>
        <dbReference type="Proteomes" id="UP000315295"/>
    </source>
</evidence>
<sequence>MVLHGKIGTEIEIKAPADKLYNIFKSAHLIPNISTAHIKGVDVHEGDWETHGSIKIWKYELGKYKFNFYSWDHVGIFKEQVELDDENKAATLIGLEGEMFKYYKRFKAVYQFTQKDEGTGIANLWIEYEKLNEDVEAPDRYIGLMVNLVQDLDAHFLGA</sequence>
<protein>
    <recommendedName>
        <fullName evidence="2">Bet v I/Major latex protein domain-containing protein</fullName>
    </recommendedName>
</protein>
<dbReference type="PANTHER" id="PTHR31338">
    <property type="entry name" value="POLYKETIDE CYCLASE/DEHYDRASE AND LIPID TRANSPORT SUPERFAMILY PROTEIN"/>
    <property type="match status" value="1"/>
</dbReference>
<reference evidence="3 4" key="1">
    <citation type="journal article" date="2019" name="G3 (Bethesda)">
        <title>Sequencing of a Wild Apple (Malus baccata) Genome Unravels the Differences Between Cultivated and Wild Apple Species Regarding Disease Resistance and Cold Tolerance.</title>
        <authorList>
            <person name="Chen X."/>
        </authorList>
    </citation>
    <scope>NUCLEOTIDE SEQUENCE [LARGE SCALE GENOMIC DNA]</scope>
    <source>
        <strain evidence="4">cv. Shandingzi</strain>
        <tissue evidence="3">Leaves</tissue>
    </source>
</reference>
<proteinExistence type="inferred from homology"/>
<dbReference type="SMART" id="SM01037">
    <property type="entry name" value="Bet_v_1"/>
    <property type="match status" value="1"/>
</dbReference>